<protein>
    <recommendedName>
        <fullName evidence="4">Glycosyltransferase 2-like domain-containing protein</fullName>
    </recommendedName>
</protein>
<reference evidence="5 6" key="1">
    <citation type="submission" date="2015-12" db="EMBL/GenBank/DDBJ databases">
        <authorList>
            <person name="Shamseldin A."/>
            <person name="Moawad H."/>
            <person name="Abd El-Rahim W.M."/>
            <person name="Sadowsky M.J."/>
        </authorList>
    </citation>
    <scope>NUCLEOTIDE SEQUENCE [LARGE SCALE GENOMIC DNA]</scope>
    <source>
        <strain evidence="5 6">WF1</strain>
    </source>
</reference>
<accession>A0A1V8M5M0</accession>
<evidence type="ECO:0000313" key="5">
    <source>
        <dbReference type="EMBL" id="OQK16703.1"/>
    </source>
</evidence>
<keyword evidence="2" id="KW-0328">Glycosyltransferase</keyword>
<keyword evidence="6" id="KW-1185">Reference proteome</keyword>
<evidence type="ECO:0000256" key="3">
    <source>
        <dbReference type="ARBA" id="ARBA00022679"/>
    </source>
</evidence>
<keyword evidence="3" id="KW-0808">Transferase</keyword>
<name>A0A1V8M5M0_9GAMM</name>
<sequence>MLDLLNSLSSITFPRDQLDILVIDNASNDGTVEALKAQFDDIQIIRNTENLGGTGGFNTGLTWAYDQAESRYDYLWLLDNDVVVHQNALSELVAVLDANPDIAVAGSTMMQLDYPWRINEMGAFVDLQNGNLLFNRHYEEIPSWRGKQIDDLLVDNADLSQVLMHCQPQMDVEYVAAASLLIRAPVAKQTGLWMDFFIHFDDVEWCLRTAKTGHRIAVSAKSLIWHLSAAAKVPNWILYYDNRNVLYLLDKYSDKLAVKNTIRRTLKKYLYYQLIGKTDLAELHVQAITDFEQGTMGKKNIQLPYKFEKIATISRILNDPAIKKIVVPWTINMQASNIEHIFVSAMKNRPELEVFYIVPPHNPQRQLTNTIPILMPRSVLSRYLKYFRLRNKFDIALQSDYQTILPLSWIARENLFTNDEYFCLRPAPQLSRIIRQLPSFVKKWYQAGK</sequence>
<comment type="similarity">
    <text evidence="1">Belongs to the glycosyltransferase 2 family.</text>
</comment>
<dbReference type="GO" id="GO:0016757">
    <property type="term" value="F:glycosyltransferase activity"/>
    <property type="evidence" value="ECO:0007669"/>
    <property type="project" value="UniProtKB-KW"/>
</dbReference>
<dbReference type="Pfam" id="PF00535">
    <property type="entry name" value="Glycos_transf_2"/>
    <property type="match status" value="1"/>
</dbReference>
<dbReference type="Gene3D" id="3.90.550.60">
    <property type="match status" value="1"/>
</dbReference>
<evidence type="ECO:0000256" key="1">
    <source>
        <dbReference type="ARBA" id="ARBA00006739"/>
    </source>
</evidence>
<dbReference type="PANTHER" id="PTHR43179:SF12">
    <property type="entry name" value="GALACTOFURANOSYLTRANSFERASE GLFT2"/>
    <property type="match status" value="1"/>
</dbReference>
<feature type="domain" description="Glycosyltransferase 2-like" evidence="4">
    <location>
        <begin position="4"/>
        <end position="112"/>
    </location>
</feature>
<gene>
    <name evidence="5" type="ORF">AU255_02000</name>
</gene>
<evidence type="ECO:0000313" key="6">
    <source>
        <dbReference type="Proteomes" id="UP000191980"/>
    </source>
</evidence>
<dbReference type="Proteomes" id="UP000191980">
    <property type="component" value="Unassembled WGS sequence"/>
</dbReference>
<dbReference type="AlphaFoldDB" id="A0A1V8M5M0"/>
<dbReference type="InterPro" id="IPR029044">
    <property type="entry name" value="Nucleotide-diphossugar_trans"/>
</dbReference>
<dbReference type="OrthoDB" id="7665907at2"/>
<dbReference type="STRING" id="1420851.AU255_02000"/>
<organism evidence="5 6">
    <name type="scientific">Methyloprofundus sedimenti</name>
    <dbReference type="NCBI Taxonomy" id="1420851"/>
    <lineage>
        <taxon>Bacteria</taxon>
        <taxon>Pseudomonadati</taxon>
        <taxon>Pseudomonadota</taxon>
        <taxon>Gammaproteobacteria</taxon>
        <taxon>Methylococcales</taxon>
        <taxon>Methylococcaceae</taxon>
        <taxon>Methyloprofundus</taxon>
    </lineage>
</organism>
<proteinExistence type="inferred from homology"/>
<evidence type="ECO:0000259" key="4">
    <source>
        <dbReference type="Pfam" id="PF00535"/>
    </source>
</evidence>
<dbReference type="PANTHER" id="PTHR43179">
    <property type="entry name" value="RHAMNOSYLTRANSFERASE WBBL"/>
    <property type="match status" value="1"/>
</dbReference>
<evidence type="ECO:0000256" key="2">
    <source>
        <dbReference type="ARBA" id="ARBA00022676"/>
    </source>
</evidence>
<dbReference type="InterPro" id="IPR001173">
    <property type="entry name" value="Glyco_trans_2-like"/>
</dbReference>
<dbReference type="EMBL" id="LPUF01000001">
    <property type="protein sequence ID" value="OQK16703.1"/>
    <property type="molecule type" value="Genomic_DNA"/>
</dbReference>
<dbReference type="SUPFAM" id="SSF53448">
    <property type="entry name" value="Nucleotide-diphospho-sugar transferases"/>
    <property type="match status" value="1"/>
</dbReference>
<comment type="caution">
    <text evidence="5">The sequence shown here is derived from an EMBL/GenBank/DDBJ whole genome shotgun (WGS) entry which is preliminary data.</text>
</comment>